<dbReference type="Proteomes" id="UP000199477">
    <property type="component" value="Unassembled WGS sequence"/>
</dbReference>
<reference evidence="3" key="1">
    <citation type="submission" date="2016-10" db="EMBL/GenBank/DDBJ databases">
        <authorList>
            <person name="Varghese N."/>
            <person name="Submissions S."/>
        </authorList>
    </citation>
    <scope>NUCLEOTIDE SEQUENCE [LARGE SCALE GENOMIC DNA]</scope>
    <source>
        <strain evidence="3">UNC178MFTsu3.1</strain>
    </source>
</reference>
<evidence type="ECO:0000313" key="3">
    <source>
        <dbReference type="Proteomes" id="UP000199477"/>
    </source>
</evidence>
<keyword evidence="3" id="KW-1185">Reference proteome</keyword>
<gene>
    <name evidence="2" type="ORF">SAMN02799615_03309</name>
</gene>
<dbReference type="Gene3D" id="2.170.270.10">
    <property type="entry name" value="SET domain"/>
    <property type="match status" value="1"/>
</dbReference>
<proteinExistence type="predicted"/>
<dbReference type="InterPro" id="IPR046341">
    <property type="entry name" value="SET_dom_sf"/>
</dbReference>
<organism evidence="2 3">
    <name type="scientific">Dyella marensis</name>
    <dbReference type="NCBI Taxonomy" id="500610"/>
    <lineage>
        <taxon>Bacteria</taxon>
        <taxon>Pseudomonadati</taxon>
        <taxon>Pseudomonadota</taxon>
        <taxon>Gammaproteobacteria</taxon>
        <taxon>Lysobacterales</taxon>
        <taxon>Rhodanobacteraceae</taxon>
        <taxon>Dyella</taxon>
    </lineage>
</organism>
<dbReference type="Pfam" id="PF00856">
    <property type="entry name" value="SET"/>
    <property type="match status" value="1"/>
</dbReference>
<evidence type="ECO:0000259" key="1">
    <source>
        <dbReference type="Pfam" id="PF00856"/>
    </source>
</evidence>
<feature type="domain" description="SET" evidence="1">
    <location>
        <begin position="17"/>
        <end position="111"/>
    </location>
</feature>
<dbReference type="EMBL" id="FONH01000015">
    <property type="protein sequence ID" value="SFF37669.1"/>
    <property type="molecule type" value="Genomic_DNA"/>
</dbReference>
<dbReference type="SUPFAM" id="SSF82199">
    <property type="entry name" value="SET domain"/>
    <property type="match status" value="1"/>
</dbReference>
<protein>
    <submittedName>
        <fullName evidence="2">SET domain-containing protein</fullName>
    </submittedName>
</protein>
<dbReference type="AlphaFoldDB" id="A0A1I2I5C1"/>
<dbReference type="CDD" id="cd08161">
    <property type="entry name" value="SET"/>
    <property type="match status" value="1"/>
</dbReference>
<dbReference type="InterPro" id="IPR001214">
    <property type="entry name" value="SET_dom"/>
</dbReference>
<accession>A0A1I2I5C1</accession>
<evidence type="ECO:0000313" key="2">
    <source>
        <dbReference type="EMBL" id="SFF37669.1"/>
    </source>
</evidence>
<name>A0A1I2I5C1_9GAMM</name>
<dbReference type="STRING" id="500610.SAMN02799615_03309"/>
<sequence length="158" mass="17140">MILPRYRIAASGIGGAGKGLFLDEDVAAGSIVTAPDAIDRTWSLTDIMATPELRTQLYAAARWFEDRYTLSPDWPDECYINHSFEPTGLWHLGFVFAARALPAGSEITVDYRHLLPPGQEEDFIDTATGEKIVGLSWAESLATSTRALASLLAGTPAI</sequence>
<dbReference type="RefSeq" id="WP_026635167.1">
    <property type="nucleotide sequence ID" value="NZ_FONH01000015.1"/>
</dbReference>